<dbReference type="Pfam" id="PF08240">
    <property type="entry name" value="ADH_N"/>
    <property type="match status" value="1"/>
</dbReference>
<dbReference type="Pfam" id="PF00206">
    <property type="entry name" value="Lyase_1"/>
    <property type="match status" value="1"/>
</dbReference>
<dbReference type="FunFam" id="1.10.275.10:FF:000002">
    <property type="entry name" value="Argininosuccinate lyase"/>
    <property type="match status" value="1"/>
</dbReference>
<dbReference type="InterPro" id="IPR009049">
    <property type="entry name" value="Argininosuccinate_lyase"/>
</dbReference>
<dbReference type="PANTHER" id="PTHR43814">
    <property type="entry name" value="ARGININOSUCCINATE LYASE"/>
    <property type="match status" value="1"/>
</dbReference>
<evidence type="ECO:0000256" key="1">
    <source>
        <dbReference type="ARBA" id="ARBA00000985"/>
    </source>
</evidence>
<comment type="caution">
    <text evidence="7">The sequence shown here is derived from an EMBL/GenBank/DDBJ whole genome shotgun (WGS) entry which is preliminary data.</text>
</comment>
<evidence type="ECO:0000259" key="6">
    <source>
        <dbReference type="SMART" id="SM00829"/>
    </source>
</evidence>
<dbReference type="Pfam" id="PF14698">
    <property type="entry name" value="ASL_C2"/>
    <property type="match status" value="1"/>
</dbReference>
<dbReference type="Proteomes" id="UP000664169">
    <property type="component" value="Unassembled WGS sequence"/>
</dbReference>
<dbReference type="PRINTS" id="PR00145">
    <property type="entry name" value="ARGSUCLYASE"/>
</dbReference>
<evidence type="ECO:0000256" key="4">
    <source>
        <dbReference type="ARBA" id="ARBA00012338"/>
    </source>
</evidence>
<reference evidence="7" key="1">
    <citation type="submission" date="2021-03" db="EMBL/GenBank/DDBJ databases">
        <authorList>
            <person name="Tagirdzhanova G."/>
        </authorList>
    </citation>
    <scope>NUCLEOTIDE SEQUENCE</scope>
</reference>
<dbReference type="InterPro" id="IPR022761">
    <property type="entry name" value="Fumarate_lyase_N"/>
</dbReference>
<dbReference type="AlphaFoldDB" id="A0A8H3IJK7"/>
<dbReference type="OrthoDB" id="2561043at2759"/>
<evidence type="ECO:0000313" key="7">
    <source>
        <dbReference type="EMBL" id="CAF9917885.1"/>
    </source>
</evidence>
<proteinExistence type="inferred from homology"/>
<dbReference type="PRINTS" id="PR00149">
    <property type="entry name" value="FUMRATELYASE"/>
</dbReference>
<dbReference type="PANTHER" id="PTHR43814:SF1">
    <property type="entry name" value="ARGININOSUCCINATE LYASE"/>
    <property type="match status" value="1"/>
</dbReference>
<dbReference type="InterPro" id="IPR000362">
    <property type="entry name" value="Fumarate_lyase_fam"/>
</dbReference>
<dbReference type="Gene3D" id="3.90.180.10">
    <property type="entry name" value="Medium-chain alcohol dehydrogenases, catalytic domain"/>
    <property type="match status" value="1"/>
</dbReference>
<dbReference type="GO" id="GO:0004056">
    <property type="term" value="F:argininosuccinate lyase activity"/>
    <property type="evidence" value="ECO:0007669"/>
    <property type="project" value="UniProtKB-EC"/>
</dbReference>
<dbReference type="SUPFAM" id="SSF50129">
    <property type="entry name" value="GroES-like"/>
    <property type="match status" value="1"/>
</dbReference>
<dbReference type="GO" id="GO:0005829">
    <property type="term" value="C:cytosol"/>
    <property type="evidence" value="ECO:0007669"/>
    <property type="project" value="TreeGrafter"/>
</dbReference>
<dbReference type="HAMAP" id="MF_00006">
    <property type="entry name" value="Arg_succ_lyase"/>
    <property type="match status" value="1"/>
</dbReference>
<dbReference type="GO" id="GO:0042450">
    <property type="term" value="P:L-arginine biosynthetic process via ornithine"/>
    <property type="evidence" value="ECO:0007669"/>
    <property type="project" value="InterPro"/>
</dbReference>
<dbReference type="SUPFAM" id="SSF51735">
    <property type="entry name" value="NAD(P)-binding Rossmann-fold domains"/>
    <property type="match status" value="1"/>
</dbReference>
<dbReference type="Pfam" id="PF13602">
    <property type="entry name" value="ADH_zinc_N_2"/>
    <property type="match status" value="1"/>
</dbReference>
<dbReference type="InterPro" id="IPR020843">
    <property type="entry name" value="ER"/>
</dbReference>
<sequence length="829" mass="91702">MLAITAPSFTDPRGYQLSNVTRPSVTDENDVVIQVHAASVNPVDVKLASGMFKLILSESFPLLIGYDCAGIVTEIGHNVQKFKVGDSVWSRLPEVGKGSWAEFVKCSEHHVSLKPSGLTFEESASLPLAALTALQALQKYQGDLTGKTVFIPAGLGATGAFACQLAKNVFGAGKVITTVSTAKVPQIPKYLGDGVVDQVIDYTKEDPAKAIPQESVDFLLDTMGQAMPFLSLMKPKTGTIISISTSPSATQFQNASFFKRPDHPKIPILGRLMLDGMDLVRQARAWRQGVNYTYMFLESDGESLDVLRGHVEKKQIRPVIGSRVDLRDIEKPHVSHAADSGKLWGGRFTESMDPLMVSYNESIYFDRAFYQQDIEGSIAYARANVGTGILSQEEFLTIEKGLKQIIEEWNTNKFVIKSGIDEDIHTANERRLGEIIGKDIAGKLHTGRSRNDQVATDLRLWLRDELVLVQTLLIGFLKAVTERAESDIDYIMPGYTHLQRAQPVRWSQWLLQYGHYFGTDLQRLREVTRRVNKSPLGCGALAGNVFGIDREKMAQELGFDGLIHNSMAAVGDRDFILETLMWSAMLMEHLSRWSEDLIIYGTAEFGFVKLADAYSTGSSLMPQKKNSDSLELLRGKAGRIFGQMTGLFISIKGLPSTYNKDLQESTEPMLECIKTVKDSLTIATRVLTTLTVHPKKMLAAVTPDMLATDLAEYLVRKDVPFREAHHTAGRVVALSENTSTPMDKLSAAQLSEVDHRFEKDASKAFDPERSVELKSATGGTSKSAIREQIIVLREKMSEADPQDAKLVLTMHGLQLLEAKMAFDEKKGET</sequence>
<dbReference type="CDD" id="cd05289">
    <property type="entry name" value="MDR_like_2"/>
    <property type="match status" value="1"/>
</dbReference>
<dbReference type="UniPathway" id="UPA00068"/>
<dbReference type="GO" id="GO:0016491">
    <property type="term" value="F:oxidoreductase activity"/>
    <property type="evidence" value="ECO:0007669"/>
    <property type="project" value="InterPro"/>
</dbReference>
<protein>
    <recommendedName>
        <fullName evidence="4">argininosuccinate lyase</fullName>
        <ecNumber evidence="4">4.3.2.1</ecNumber>
    </recommendedName>
    <alternativeName>
        <fullName evidence="5">Arginosuccinase</fullName>
    </alternativeName>
</protein>
<evidence type="ECO:0000256" key="3">
    <source>
        <dbReference type="ARBA" id="ARBA00010755"/>
    </source>
</evidence>
<dbReference type="InterPro" id="IPR029419">
    <property type="entry name" value="Arg_succ_lyase_C"/>
</dbReference>
<dbReference type="InterPro" id="IPR024083">
    <property type="entry name" value="Fumarase/histidase_N"/>
</dbReference>
<dbReference type="InterPro" id="IPR011032">
    <property type="entry name" value="GroES-like_sf"/>
</dbReference>
<keyword evidence="8" id="KW-1185">Reference proteome</keyword>
<evidence type="ECO:0000256" key="5">
    <source>
        <dbReference type="ARBA" id="ARBA00032749"/>
    </source>
</evidence>
<dbReference type="SMART" id="SM00829">
    <property type="entry name" value="PKS_ER"/>
    <property type="match status" value="1"/>
</dbReference>
<dbReference type="FunFam" id="1.10.40.30:FF:000001">
    <property type="entry name" value="Argininosuccinate lyase"/>
    <property type="match status" value="1"/>
</dbReference>
<comment type="pathway">
    <text evidence="2">Amino-acid biosynthesis; L-arginine biosynthesis; L-arginine from L-ornithine and carbamoyl phosphate: step 3/3.</text>
</comment>
<dbReference type="Gene3D" id="1.10.275.10">
    <property type="entry name" value="Fumarase/aspartase (N-terminal domain)"/>
    <property type="match status" value="1"/>
</dbReference>
<evidence type="ECO:0000256" key="2">
    <source>
        <dbReference type="ARBA" id="ARBA00004941"/>
    </source>
</evidence>
<dbReference type="InterPro" id="IPR020557">
    <property type="entry name" value="Fumarate_lyase_CS"/>
</dbReference>
<dbReference type="Gene3D" id="1.10.40.30">
    <property type="entry name" value="Fumarase/aspartase (C-terminal domain)"/>
    <property type="match status" value="1"/>
</dbReference>
<gene>
    <name evidence="7" type="ORF">GOMPHAMPRED_001403</name>
</gene>
<dbReference type="FunFam" id="1.20.200.10:FF:000025">
    <property type="entry name" value="Argininosuccinate lyase chloroplastic"/>
    <property type="match status" value="1"/>
</dbReference>
<name>A0A8H3IJK7_9LECA</name>
<dbReference type="SUPFAM" id="SSF48557">
    <property type="entry name" value="L-aspartase-like"/>
    <property type="match status" value="1"/>
</dbReference>
<comment type="catalytic activity">
    <reaction evidence="1">
        <text>2-(N(omega)-L-arginino)succinate = fumarate + L-arginine</text>
        <dbReference type="Rhea" id="RHEA:24020"/>
        <dbReference type="ChEBI" id="CHEBI:29806"/>
        <dbReference type="ChEBI" id="CHEBI:32682"/>
        <dbReference type="ChEBI" id="CHEBI:57472"/>
        <dbReference type="EC" id="4.3.2.1"/>
    </reaction>
</comment>
<dbReference type="InterPro" id="IPR013154">
    <property type="entry name" value="ADH-like_N"/>
</dbReference>
<dbReference type="EMBL" id="CAJPDQ010000012">
    <property type="protein sequence ID" value="CAF9917885.1"/>
    <property type="molecule type" value="Genomic_DNA"/>
</dbReference>
<dbReference type="EC" id="4.3.2.1" evidence="4"/>
<feature type="domain" description="Enoyl reductase (ER)" evidence="6">
    <location>
        <begin position="10"/>
        <end position="343"/>
    </location>
</feature>
<evidence type="ECO:0000313" key="8">
    <source>
        <dbReference type="Proteomes" id="UP000664169"/>
    </source>
</evidence>
<organism evidence="7 8">
    <name type="scientific">Gomphillus americanus</name>
    <dbReference type="NCBI Taxonomy" id="1940652"/>
    <lineage>
        <taxon>Eukaryota</taxon>
        <taxon>Fungi</taxon>
        <taxon>Dikarya</taxon>
        <taxon>Ascomycota</taxon>
        <taxon>Pezizomycotina</taxon>
        <taxon>Lecanoromycetes</taxon>
        <taxon>OSLEUM clade</taxon>
        <taxon>Ostropomycetidae</taxon>
        <taxon>Ostropales</taxon>
        <taxon>Graphidaceae</taxon>
        <taxon>Gomphilloideae</taxon>
        <taxon>Gomphillus</taxon>
    </lineage>
</organism>
<accession>A0A8H3IJK7</accession>
<dbReference type="PROSITE" id="PS00163">
    <property type="entry name" value="FUMARATE_LYASES"/>
    <property type="match status" value="1"/>
</dbReference>
<dbReference type="InterPro" id="IPR008948">
    <property type="entry name" value="L-Aspartase-like"/>
</dbReference>
<dbReference type="CDD" id="cd01359">
    <property type="entry name" value="Argininosuccinate_lyase"/>
    <property type="match status" value="1"/>
</dbReference>
<dbReference type="Gene3D" id="3.40.50.720">
    <property type="entry name" value="NAD(P)-binding Rossmann-like Domain"/>
    <property type="match status" value="1"/>
</dbReference>
<dbReference type="InterPro" id="IPR036291">
    <property type="entry name" value="NAD(P)-bd_dom_sf"/>
</dbReference>
<dbReference type="Gene3D" id="1.20.200.10">
    <property type="entry name" value="Fumarase/aspartase (Central domain)"/>
    <property type="match status" value="1"/>
</dbReference>
<comment type="similarity">
    <text evidence="3">Belongs to the lyase 1 family. Argininosuccinate lyase subfamily.</text>
</comment>
<dbReference type="NCBIfam" id="TIGR00838">
    <property type="entry name" value="argH"/>
    <property type="match status" value="1"/>
</dbReference>